<proteinExistence type="predicted"/>
<organism evidence="2 3">
    <name type="scientific">Cucurbita maxima</name>
    <name type="common">Pumpkin</name>
    <name type="synonym">Winter squash</name>
    <dbReference type="NCBI Taxonomy" id="3661"/>
    <lineage>
        <taxon>Eukaryota</taxon>
        <taxon>Viridiplantae</taxon>
        <taxon>Streptophyta</taxon>
        <taxon>Embryophyta</taxon>
        <taxon>Tracheophyta</taxon>
        <taxon>Spermatophyta</taxon>
        <taxon>Magnoliopsida</taxon>
        <taxon>eudicotyledons</taxon>
        <taxon>Gunneridae</taxon>
        <taxon>Pentapetalae</taxon>
        <taxon>rosids</taxon>
        <taxon>fabids</taxon>
        <taxon>Cucurbitales</taxon>
        <taxon>Cucurbitaceae</taxon>
        <taxon>Cucurbiteae</taxon>
        <taxon>Cucurbita</taxon>
    </lineage>
</organism>
<evidence type="ECO:0000313" key="3">
    <source>
        <dbReference type="RefSeq" id="XP_022973517.1"/>
    </source>
</evidence>
<evidence type="ECO:0000313" key="2">
    <source>
        <dbReference type="Proteomes" id="UP000504608"/>
    </source>
</evidence>
<dbReference type="InterPro" id="IPR039884">
    <property type="entry name" value="R3HC1/R3HCL"/>
</dbReference>
<gene>
    <name evidence="3" type="primary">LOC111472034</name>
</gene>
<dbReference type="GeneID" id="111472034"/>
<dbReference type="AlphaFoldDB" id="A0A6J1I7R0"/>
<dbReference type="Proteomes" id="UP000504608">
    <property type="component" value="Unplaced"/>
</dbReference>
<reference evidence="3" key="1">
    <citation type="submission" date="2025-08" db="UniProtKB">
        <authorList>
            <consortium name="RefSeq"/>
        </authorList>
    </citation>
    <scope>IDENTIFICATION</scope>
    <source>
        <tissue evidence="3">Young leaves</tissue>
    </source>
</reference>
<evidence type="ECO:0000256" key="1">
    <source>
        <dbReference type="SAM" id="MobiDB-lite"/>
    </source>
</evidence>
<keyword evidence="2" id="KW-1185">Reference proteome</keyword>
<protein>
    <submittedName>
        <fullName evidence="3">R3H and coiled-coil domain-containing protein 1-like isoform X4</fullName>
    </submittedName>
</protein>
<accession>A0A6J1I7R0</accession>
<dbReference type="PANTHER" id="PTHR21678:SF0">
    <property type="entry name" value="C3H1-TYPE DOMAIN-CONTAINING PROTEIN"/>
    <property type="match status" value="1"/>
</dbReference>
<sequence length="393" mass="44130">MESIEAKEIEEEMQRRIHDWREISDDLVASGDTYAAISLIQSVIRYLHTTDLSDRVLRLAIALSHLSSLYASISPVFLVDDIEPKASKSQVSSSVGDAKIVEDDRPSPSSDSVDEASVQTGNLDHIRESTNRAQSYIGSWDDDDEDWETRTDRLPCDFVRRKREQQYLAEFRGKETKYRTTRQYGKGKFVWRKCEPCSDKLSDSSTIINDTNSKDASQVLEAENAPQVLEGEDSPQVLQGEDSPQVFPQVLQAKDAPRVLKHYGTRHVLVLADLPPSTRTIELERLLGRCMNSGVLLRWVNESVVVVVFQTPSAALEALNRIRSPFTARILDENDTLLSSISPSDLEPAKLRPKTDVRTARRLIAQGLGLRFPDFPTAFALKGLRKLEEGTTS</sequence>
<dbReference type="RefSeq" id="XP_022973517.1">
    <property type="nucleotide sequence ID" value="XM_023117749.1"/>
</dbReference>
<dbReference type="PANTHER" id="PTHR21678">
    <property type="entry name" value="GROWTH INHIBITION AND DIFFERENTIATION RELATED PROTEIN 88"/>
    <property type="match status" value="1"/>
</dbReference>
<name>A0A6J1I7R0_CUCMA</name>
<feature type="region of interest" description="Disordered" evidence="1">
    <location>
        <begin position="88"/>
        <end position="123"/>
    </location>
</feature>